<dbReference type="EMBL" id="CP011391">
    <property type="protein sequence ID" value="AMK54573.1"/>
    <property type="molecule type" value="Genomic_DNA"/>
</dbReference>
<gene>
    <name evidence="1" type="ORF">AALO17_14390</name>
</gene>
<dbReference type="KEGG" id="fro:AALO17_14390"/>
<organism evidence="1 2">
    <name type="scientific">Faecalibaculum rodentium</name>
    <dbReference type="NCBI Taxonomy" id="1702221"/>
    <lineage>
        <taxon>Bacteria</taxon>
        <taxon>Bacillati</taxon>
        <taxon>Bacillota</taxon>
        <taxon>Erysipelotrichia</taxon>
        <taxon>Erysipelotrichales</taxon>
        <taxon>Erysipelotrichaceae</taxon>
        <taxon>Faecalibaculum</taxon>
    </lineage>
</organism>
<reference evidence="1 2" key="1">
    <citation type="journal article" date="2016" name="Gut Pathog.">
        <title>Whole genome sequencing of "Faecalibaculum rodentium" ALO17, isolated from C57BL/6J laboratory mouse feces.</title>
        <authorList>
            <person name="Lim S."/>
            <person name="Chang D.H."/>
            <person name="Ahn S."/>
            <person name="Kim B.C."/>
        </authorList>
    </citation>
    <scope>NUCLEOTIDE SEQUENCE [LARGE SCALE GENOMIC DNA]</scope>
    <source>
        <strain evidence="1 2">Alo17</strain>
    </source>
</reference>
<dbReference type="STRING" id="1702221.AALO17_14390"/>
<dbReference type="AlphaFoldDB" id="A0A140DV96"/>
<evidence type="ECO:0000313" key="1">
    <source>
        <dbReference type="EMBL" id="AMK54573.1"/>
    </source>
</evidence>
<evidence type="ECO:0000313" key="2">
    <source>
        <dbReference type="Proteomes" id="UP000069771"/>
    </source>
</evidence>
<proteinExistence type="predicted"/>
<dbReference type="Proteomes" id="UP000069771">
    <property type="component" value="Chromosome"/>
</dbReference>
<keyword evidence="2" id="KW-1185">Reference proteome</keyword>
<sequence length="44" mass="4960">MLAIRHQIRVQSGKGPVHRQALFSTGLDIQADCISHQEKTMKQT</sequence>
<protein>
    <submittedName>
        <fullName evidence="1">Uncharacterized protein</fullName>
    </submittedName>
</protein>
<accession>A0A140DV96</accession>
<name>A0A140DV96_9FIRM</name>